<dbReference type="GO" id="GO:0008168">
    <property type="term" value="F:methyltransferase activity"/>
    <property type="evidence" value="ECO:0007669"/>
    <property type="project" value="UniProtKB-KW"/>
</dbReference>
<dbReference type="Gene3D" id="3.40.50.150">
    <property type="entry name" value="Vaccinia Virus protein VP39"/>
    <property type="match status" value="1"/>
</dbReference>
<keyword evidence="2" id="KW-0489">Methyltransferase</keyword>
<dbReference type="SUPFAM" id="SSF53335">
    <property type="entry name" value="S-adenosyl-L-methionine-dependent methyltransferases"/>
    <property type="match status" value="1"/>
</dbReference>
<dbReference type="GO" id="GO:0032259">
    <property type="term" value="P:methylation"/>
    <property type="evidence" value="ECO:0007669"/>
    <property type="project" value="UniProtKB-KW"/>
</dbReference>
<organism evidence="2 3">
    <name type="scientific">Pelagicoccus mobilis</name>
    <dbReference type="NCBI Taxonomy" id="415221"/>
    <lineage>
        <taxon>Bacteria</taxon>
        <taxon>Pseudomonadati</taxon>
        <taxon>Verrucomicrobiota</taxon>
        <taxon>Opitutia</taxon>
        <taxon>Puniceicoccales</taxon>
        <taxon>Pelagicoccaceae</taxon>
        <taxon>Pelagicoccus</taxon>
    </lineage>
</organism>
<proteinExistence type="predicted"/>
<protein>
    <submittedName>
        <fullName evidence="2">Class I SAM-dependent methyltransferase</fullName>
    </submittedName>
</protein>
<dbReference type="RefSeq" id="WP_200356982.1">
    <property type="nucleotide sequence ID" value="NZ_JAENIL010000035.1"/>
</dbReference>
<sequence length="203" mass="23008">MGCGIGKFTPLLAQAFAQVNACDWAETALKQAEASCSEFDNTTFQRLDLSNDRVPFEPVDFAICINVLIMPSFDDRMRAWRTVTNQVNQGGTLLLVVPSHESTQMEYYRDIESRLDMGDSCREATEACAPANATVEDLQQGIFSCQGTRMKYYLRDELIMLLNGLELDVREIKRIQYAQDEASGSPATWDWLIMAQRRQVEEN</sequence>
<reference evidence="2" key="1">
    <citation type="submission" date="2021-01" db="EMBL/GenBank/DDBJ databases">
        <title>Modified the classification status of verrucomicrobia.</title>
        <authorList>
            <person name="Feng X."/>
        </authorList>
    </citation>
    <scope>NUCLEOTIDE SEQUENCE</scope>
    <source>
        <strain evidence="2">KCTC 13126</strain>
    </source>
</reference>
<dbReference type="InterPro" id="IPR029063">
    <property type="entry name" value="SAM-dependent_MTases_sf"/>
</dbReference>
<gene>
    <name evidence="2" type="ORF">JIN87_17940</name>
</gene>
<dbReference type="InterPro" id="IPR041698">
    <property type="entry name" value="Methyltransf_25"/>
</dbReference>
<evidence type="ECO:0000259" key="1">
    <source>
        <dbReference type="Pfam" id="PF13649"/>
    </source>
</evidence>
<evidence type="ECO:0000313" key="3">
    <source>
        <dbReference type="Proteomes" id="UP000617628"/>
    </source>
</evidence>
<keyword evidence="2" id="KW-0808">Transferase</keyword>
<name>A0A934VSK7_9BACT</name>
<dbReference type="Proteomes" id="UP000617628">
    <property type="component" value="Unassembled WGS sequence"/>
</dbReference>
<comment type="caution">
    <text evidence="2">The sequence shown here is derived from an EMBL/GenBank/DDBJ whole genome shotgun (WGS) entry which is preliminary data.</text>
</comment>
<accession>A0A934VSK7</accession>
<dbReference type="Pfam" id="PF13649">
    <property type="entry name" value="Methyltransf_25"/>
    <property type="match status" value="1"/>
</dbReference>
<dbReference type="CDD" id="cd02440">
    <property type="entry name" value="AdoMet_MTases"/>
    <property type="match status" value="1"/>
</dbReference>
<feature type="domain" description="Methyltransferase" evidence="1">
    <location>
        <begin position="1"/>
        <end position="91"/>
    </location>
</feature>
<evidence type="ECO:0000313" key="2">
    <source>
        <dbReference type="EMBL" id="MBK1878768.1"/>
    </source>
</evidence>
<keyword evidence="3" id="KW-1185">Reference proteome</keyword>
<dbReference type="EMBL" id="JAENIL010000035">
    <property type="protein sequence ID" value="MBK1878768.1"/>
    <property type="molecule type" value="Genomic_DNA"/>
</dbReference>
<dbReference type="AlphaFoldDB" id="A0A934VSK7"/>